<proteinExistence type="inferred from homology"/>
<dbReference type="PANTHER" id="PTHR36582:SF2">
    <property type="entry name" value="ANTITOXIN PARD"/>
    <property type="match status" value="1"/>
</dbReference>
<name>A0A4Q2RCG4_9HYPH</name>
<gene>
    <name evidence="3" type="ORF">D3272_17060</name>
</gene>
<protein>
    <submittedName>
        <fullName evidence="3">Type II toxin-antitoxin system ParD family antitoxin</fullName>
    </submittedName>
</protein>
<evidence type="ECO:0000313" key="4">
    <source>
        <dbReference type="Proteomes" id="UP000289411"/>
    </source>
</evidence>
<reference evidence="3 4" key="2">
    <citation type="submission" date="2019-02" db="EMBL/GenBank/DDBJ databases">
        <title>'Lichenibacterium ramalinii' gen. nov. sp. nov., 'Lichenibacterium minor' gen. nov. sp. nov.</title>
        <authorList>
            <person name="Pankratov T."/>
        </authorList>
    </citation>
    <scope>NUCLEOTIDE SEQUENCE [LARGE SCALE GENOMIC DNA]</scope>
    <source>
        <strain evidence="3 4">RmlP001</strain>
    </source>
</reference>
<dbReference type="AlphaFoldDB" id="A0A4Q2RCG4"/>
<evidence type="ECO:0000313" key="3">
    <source>
        <dbReference type="EMBL" id="RYB03467.1"/>
    </source>
</evidence>
<dbReference type="InterPro" id="IPR010985">
    <property type="entry name" value="Ribbon_hlx_hlx"/>
</dbReference>
<dbReference type="CDD" id="cd22231">
    <property type="entry name" value="RHH_NikR_HicB-like"/>
    <property type="match status" value="1"/>
</dbReference>
<keyword evidence="4" id="KW-1185">Reference proteome</keyword>
<keyword evidence="2" id="KW-1277">Toxin-antitoxin system</keyword>
<evidence type="ECO:0000256" key="1">
    <source>
        <dbReference type="ARBA" id="ARBA00008580"/>
    </source>
</evidence>
<accession>A0A4Q2RCG4</accession>
<dbReference type="RefSeq" id="WP_129220421.1">
    <property type="nucleotide sequence ID" value="NZ_QYBC01000014.1"/>
</dbReference>
<organism evidence="3 4">
    <name type="scientific">Lichenibacterium ramalinae</name>
    <dbReference type="NCBI Taxonomy" id="2316527"/>
    <lineage>
        <taxon>Bacteria</taxon>
        <taxon>Pseudomonadati</taxon>
        <taxon>Pseudomonadota</taxon>
        <taxon>Alphaproteobacteria</taxon>
        <taxon>Hyphomicrobiales</taxon>
        <taxon>Lichenihabitantaceae</taxon>
        <taxon>Lichenibacterium</taxon>
    </lineage>
</organism>
<evidence type="ECO:0000256" key="2">
    <source>
        <dbReference type="ARBA" id="ARBA00022649"/>
    </source>
</evidence>
<dbReference type="GO" id="GO:0006355">
    <property type="term" value="P:regulation of DNA-templated transcription"/>
    <property type="evidence" value="ECO:0007669"/>
    <property type="project" value="InterPro"/>
</dbReference>
<dbReference type="PANTHER" id="PTHR36582">
    <property type="entry name" value="ANTITOXIN PARD"/>
    <property type="match status" value="1"/>
</dbReference>
<dbReference type="Gene3D" id="6.10.10.120">
    <property type="entry name" value="Antitoxin ParD1-like"/>
    <property type="match status" value="1"/>
</dbReference>
<dbReference type="SUPFAM" id="SSF47598">
    <property type="entry name" value="Ribbon-helix-helix"/>
    <property type="match status" value="1"/>
</dbReference>
<dbReference type="Proteomes" id="UP000289411">
    <property type="component" value="Unassembled WGS sequence"/>
</dbReference>
<dbReference type="InterPro" id="IPR038296">
    <property type="entry name" value="ParD_sf"/>
</dbReference>
<dbReference type="InterPro" id="IPR022789">
    <property type="entry name" value="ParD"/>
</dbReference>
<comment type="similarity">
    <text evidence="1">Belongs to the ParD antitoxin family.</text>
</comment>
<dbReference type="Pfam" id="PF03693">
    <property type="entry name" value="ParD_antitoxin"/>
    <property type="match status" value="1"/>
</dbReference>
<dbReference type="EMBL" id="QYBC01000014">
    <property type="protein sequence ID" value="RYB03467.1"/>
    <property type="molecule type" value="Genomic_DNA"/>
</dbReference>
<dbReference type="NCBIfam" id="TIGR02606">
    <property type="entry name" value="antidote_CC2985"/>
    <property type="match status" value="1"/>
</dbReference>
<comment type="caution">
    <text evidence="3">The sequence shown here is derived from an EMBL/GenBank/DDBJ whole genome shotgun (WGS) entry which is preliminary data.</text>
</comment>
<sequence>MDMMVSLDDELARFVEGQIATGRFRSSSDLVREALRLMETTERRDADNLRWLREAWQDGLDSGDAGEIDFTALKAEARGRRTPSIS</sequence>
<reference evidence="3 4" key="1">
    <citation type="submission" date="2018-09" db="EMBL/GenBank/DDBJ databases">
        <authorList>
            <person name="Grouzdev D.S."/>
            <person name="Krutkina M.S."/>
        </authorList>
    </citation>
    <scope>NUCLEOTIDE SEQUENCE [LARGE SCALE GENOMIC DNA]</scope>
    <source>
        <strain evidence="3 4">RmlP001</strain>
    </source>
</reference>
<dbReference type="OrthoDB" id="9815501at2"/>